<dbReference type="Gene3D" id="3.10.129.10">
    <property type="entry name" value="Hotdog Thioesterase"/>
    <property type="match status" value="1"/>
</dbReference>
<dbReference type="AlphaFoldDB" id="A0A164SCQ8"/>
<evidence type="ECO:0000313" key="3">
    <source>
        <dbReference type="Proteomes" id="UP000076722"/>
    </source>
</evidence>
<evidence type="ECO:0000313" key="2">
    <source>
        <dbReference type="EMBL" id="KZS91351.1"/>
    </source>
</evidence>
<keyword evidence="3" id="KW-1185">Reference proteome</keyword>
<dbReference type="GO" id="GO:0047617">
    <property type="term" value="F:fatty acyl-CoA hydrolase activity"/>
    <property type="evidence" value="ECO:0007669"/>
    <property type="project" value="InterPro"/>
</dbReference>
<evidence type="ECO:0008006" key="4">
    <source>
        <dbReference type="Google" id="ProtNLM"/>
    </source>
</evidence>
<evidence type="ECO:0000256" key="1">
    <source>
        <dbReference type="ARBA" id="ARBA00022801"/>
    </source>
</evidence>
<keyword evidence="1" id="KW-0378">Hydrolase</keyword>
<proteinExistence type="predicted"/>
<dbReference type="SUPFAM" id="SSF54637">
    <property type="entry name" value="Thioesterase/thiol ester dehydrase-isomerase"/>
    <property type="match status" value="1"/>
</dbReference>
<dbReference type="PANTHER" id="PTHR21660">
    <property type="entry name" value="THIOESTERASE SUPERFAMILY MEMBER-RELATED"/>
    <property type="match status" value="1"/>
</dbReference>
<organism evidence="2 3">
    <name type="scientific">Sistotremastrum niveocremeum HHB9708</name>
    <dbReference type="NCBI Taxonomy" id="1314777"/>
    <lineage>
        <taxon>Eukaryota</taxon>
        <taxon>Fungi</taxon>
        <taxon>Dikarya</taxon>
        <taxon>Basidiomycota</taxon>
        <taxon>Agaricomycotina</taxon>
        <taxon>Agaricomycetes</taxon>
        <taxon>Sistotremastrales</taxon>
        <taxon>Sistotremastraceae</taxon>
        <taxon>Sertulicium</taxon>
        <taxon>Sertulicium niveocremeum</taxon>
    </lineage>
</organism>
<dbReference type="InterPro" id="IPR029069">
    <property type="entry name" value="HotDog_dom_sf"/>
</dbReference>
<accession>A0A164SCQ8</accession>
<name>A0A164SCQ8_9AGAM</name>
<sequence>MVIANTDSVSGTSCRANGPAWLSALPEQADFSHIGGNASADIKQQVANVHKELMDLRSGFGENIAHRFNIKSIDIARHHEGSRKMKATVYCEVKVEKDMVNKLGDLHGACASYLVGKISSFPIIALNRAQGSLRDFGVSHSITTAFHGRAKLGTTLRIESTSLSVGNRALSARLEAWDLNADKLVFSGTHFKMFAAKL</sequence>
<dbReference type="OrthoDB" id="2831072at2759"/>
<dbReference type="Proteomes" id="UP000076722">
    <property type="component" value="Unassembled WGS sequence"/>
</dbReference>
<protein>
    <recommendedName>
        <fullName evidence="4">Thioesterase domain-containing protein</fullName>
    </recommendedName>
</protein>
<dbReference type="PANTHER" id="PTHR21660:SF1">
    <property type="entry name" value="ACYL-COENZYME A THIOESTERASE 13"/>
    <property type="match status" value="1"/>
</dbReference>
<reference evidence="2 3" key="1">
    <citation type="journal article" date="2016" name="Mol. Biol. Evol.">
        <title>Comparative Genomics of Early-Diverging Mushroom-Forming Fungi Provides Insights into the Origins of Lignocellulose Decay Capabilities.</title>
        <authorList>
            <person name="Nagy L.G."/>
            <person name="Riley R."/>
            <person name="Tritt A."/>
            <person name="Adam C."/>
            <person name="Daum C."/>
            <person name="Floudas D."/>
            <person name="Sun H."/>
            <person name="Yadav J.S."/>
            <person name="Pangilinan J."/>
            <person name="Larsson K.H."/>
            <person name="Matsuura K."/>
            <person name="Barry K."/>
            <person name="Labutti K."/>
            <person name="Kuo R."/>
            <person name="Ohm R.A."/>
            <person name="Bhattacharya S.S."/>
            <person name="Shirouzu T."/>
            <person name="Yoshinaga Y."/>
            <person name="Martin F.M."/>
            <person name="Grigoriev I.V."/>
            <person name="Hibbett D.S."/>
        </authorList>
    </citation>
    <scope>NUCLEOTIDE SEQUENCE [LARGE SCALE GENOMIC DNA]</scope>
    <source>
        <strain evidence="2 3">HHB9708</strain>
    </source>
</reference>
<dbReference type="STRING" id="1314777.A0A164SCQ8"/>
<dbReference type="InterPro" id="IPR039298">
    <property type="entry name" value="ACOT13"/>
</dbReference>
<dbReference type="EMBL" id="KV419416">
    <property type="protein sequence ID" value="KZS91351.1"/>
    <property type="molecule type" value="Genomic_DNA"/>
</dbReference>
<dbReference type="CDD" id="cd03440">
    <property type="entry name" value="hot_dog"/>
    <property type="match status" value="1"/>
</dbReference>
<gene>
    <name evidence="2" type="ORF">SISNIDRAFT_456962</name>
</gene>